<evidence type="ECO:0000313" key="2">
    <source>
        <dbReference type="EMBL" id="CAK0855480.1"/>
    </source>
</evidence>
<protein>
    <submittedName>
        <fullName evidence="2">Uncharacterized protein</fullName>
    </submittedName>
</protein>
<accession>A0ABN9U915</accession>
<organism evidence="2 3">
    <name type="scientific">Prorocentrum cordatum</name>
    <dbReference type="NCBI Taxonomy" id="2364126"/>
    <lineage>
        <taxon>Eukaryota</taxon>
        <taxon>Sar</taxon>
        <taxon>Alveolata</taxon>
        <taxon>Dinophyceae</taxon>
        <taxon>Prorocentrales</taxon>
        <taxon>Prorocentraceae</taxon>
        <taxon>Prorocentrum</taxon>
    </lineage>
</organism>
<evidence type="ECO:0000313" key="3">
    <source>
        <dbReference type="Proteomes" id="UP001189429"/>
    </source>
</evidence>
<name>A0ABN9U915_9DINO</name>
<comment type="caution">
    <text evidence="2">The sequence shown here is derived from an EMBL/GenBank/DDBJ whole genome shotgun (WGS) entry which is preliminary data.</text>
</comment>
<dbReference type="Proteomes" id="UP001189429">
    <property type="component" value="Unassembled WGS sequence"/>
</dbReference>
<feature type="compositionally biased region" description="Basic and acidic residues" evidence="1">
    <location>
        <begin position="42"/>
        <end position="53"/>
    </location>
</feature>
<feature type="region of interest" description="Disordered" evidence="1">
    <location>
        <begin position="1"/>
        <end position="54"/>
    </location>
</feature>
<evidence type="ECO:0000256" key="1">
    <source>
        <dbReference type="SAM" id="MobiDB-lite"/>
    </source>
</evidence>
<gene>
    <name evidence="2" type="ORF">PCOR1329_LOCUS46204</name>
</gene>
<sequence length="70" mass="7489">MLAKDTNGAQARSAPRSRYSAVTATPSRRAACRGSRGGPGLLKKERALQRPRESPTSAWILRLSVCSSCS</sequence>
<keyword evidence="3" id="KW-1185">Reference proteome</keyword>
<reference evidence="2" key="1">
    <citation type="submission" date="2023-10" db="EMBL/GenBank/DDBJ databases">
        <authorList>
            <person name="Chen Y."/>
            <person name="Shah S."/>
            <person name="Dougan E. K."/>
            <person name="Thang M."/>
            <person name="Chan C."/>
        </authorList>
    </citation>
    <scope>NUCLEOTIDE SEQUENCE [LARGE SCALE GENOMIC DNA]</scope>
</reference>
<dbReference type="EMBL" id="CAUYUJ010015557">
    <property type="protein sequence ID" value="CAK0855480.1"/>
    <property type="molecule type" value="Genomic_DNA"/>
</dbReference>
<proteinExistence type="predicted"/>